<keyword evidence="3" id="KW-1185">Reference proteome</keyword>
<keyword evidence="1" id="KW-0812">Transmembrane</keyword>
<proteinExistence type="predicted"/>
<dbReference type="Proteomes" id="UP001064632">
    <property type="component" value="Chromosome"/>
</dbReference>
<dbReference type="EMBL" id="CP104694">
    <property type="protein sequence ID" value="UXI70209.1"/>
    <property type="molecule type" value="Genomic_DNA"/>
</dbReference>
<reference evidence="2" key="1">
    <citation type="submission" date="2022-09" db="EMBL/GenBank/DDBJ databases">
        <title>Tahibacter sp. nov., isolated from a fresh water.</title>
        <authorList>
            <person name="Baek J.H."/>
            <person name="Lee J.K."/>
            <person name="Kim J.M."/>
            <person name="Jeon C.O."/>
        </authorList>
    </citation>
    <scope>NUCLEOTIDE SEQUENCE</scope>
    <source>
        <strain evidence="2">W38</strain>
    </source>
</reference>
<name>A0ABY6BKB0_9GAMM</name>
<accession>A0ABY6BKB0</accession>
<evidence type="ECO:0000313" key="2">
    <source>
        <dbReference type="EMBL" id="UXI70209.1"/>
    </source>
</evidence>
<keyword evidence="1" id="KW-1133">Transmembrane helix</keyword>
<feature type="transmembrane region" description="Helical" evidence="1">
    <location>
        <begin position="9"/>
        <end position="31"/>
    </location>
</feature>
<sequence>MPNRLARRLVLAMLGIVVSAVSGLFFLWPGWELARAVSDAHLGGPGPASQSWRWHRALSGALAEWAVERRQSGAAAKLSINNISGTEWPLFGTVFYLRATENLDRAWQASPVGERPAVYAREAIEAAVALVIDPAHATWVKQHWGDAYLERENVFYRMLLIDALTSYTNLTGDRRHDALLHTQVEGLSAEIAASTTGLLADYPGQIFPADVAAAWQAIRRADAILQTDHSASAATGVRGFIDGMAPSLGMPPLAWYGTPTPHPTDVRGSANVWLMQHAPELWPEQARQWWQIHTREFWQETFWFSGYREFARSHTGEHYVDIDSGPVIAGLGGSATAFGAAAARRVGAYREARVISLLVLAASVPLPNGRLLVPRLLSDATDAPLLGESAILYILTQPPAPAFSVSTSAATWRDIPAIVWLTLALQCTLGLAGIRYGLRWVRRALR</sequence>
<protein>
    <submittedName>
        <fullName evidence="2">Uncharacterized protein</fullName>
    </submittedName>
</protein>
<gene>
    <name evidence="2" type="ORF">N4264_11420</name>
</gene>
<organism evidence="2 3">
    <name type="scientific">Tahibacter amnicola</name>
    <dbReference type="NCBI Taxonomy" id="2976241"/>
    <lineage>
        <taxon>Bacteria</taxon>
        <taxon>Pseudomonadati</taxon>
        <taxon>Pseudomonadota</taxon>
        <taxon>Gammaproteobacteria</taxon>
        <taxon>Lysobacterales</taxon>
        <taxon>Rhodanobacteraceae</taxon>
        <taxon>Tahibacter</taxon>
    </lineage>
</organism>
<feature type="transmembrane region" description="Helical" evidence="1">
    <location>
        <begin position="417"/>
        <end position="438"/>
    </location>
</feature>
<evidence type="ECO:0000256" key="1">
    <source>
        <dbReference type="SAM" id="Phobius"/>
    </source>
</evidence>
<dbReference type="RefSeq" id="WP_261697160.1">
    <property type="nucleotide sequence ID" value="NZ_CP104694.1"/>
</dbReference>
<keyword evidence="1" id="KW-0472">Membrane</keyword>
<evidence type="ECO:0000313" key="3">
    <source>
        <dbReference type="Proteomes" id="UP001064632"/>
    </source>
</evidence>